<proteinExistence type="predicted"/>
<keyword evidence="1" id="KW-0472">Membrane</keyword>
<evidence type="ECO:0000256" key="2">
    <source>
        <dbReference type="SAM" id="SignalP"/>
    </source>
</evidence>
<keyword evidence="1" id="KW-1133">Transmembrane helix</keyword>
<feature type="signal peptide" evidence="2">
    <location>
        <begin position="1"/>
        <end position="24"/>
    </location>
</feature>
<name>A0ABX7N8Z9_9BACT</name>
<dbReference type="PROSITE" id="PS00018">
    <property type="entry name" value="EF_HAND_1"/>
    <property type="match status" value="1"/>
</dbReference>
<feature type="transmembrane region" description="Helical" evidence="1">
    <location>
        <begin position="302"/>
        <end position="325"/>
    </location>
</feature>
<feature type="transmembrane region" description="Helical" evidence="1">
    <location>
        <begin position="245"/>
        <end position="265"/>
    </location>
</feature>
<feature type="transmembrane region" description="Helical" evidence="1">
    <location>
        <begin position="337"/>
        <end position="355"/>
    </location>
</feature>
<dbReference type="Proteomes" id="UP000663090">
    <property type="component" value="Chromosome"/>
</dbReference>
<dbReference type="InterPro" id="IPR018247">
    <property type="entry name" value="EF_Hand_1_Ca_BS"/>
</dbReference>
<reference evidence="3 4" key="1">
    <citation type="submission" date="2021-02" db="EMBL/GenBank/DDBJ databases">
        <title>De Novo genome assembly of isolated myxobacteria.</title>
        <authorList>
            <person name="Stevens D.C."/>
        </authorList>
    </citation>
    <scope>NUCLEOTIDE SEQUENCE [LARGE SCALE GENOMIC DNA]</scope>
    <source>
        <strain evidence="3 4">SCHIC003</strain>
    </source>
</reference>
<feature type="transmembrane region" description="Helical" evidence="1">
    <location>
        <begin position="214"/>
        <end position="239"/>
    </location>
</feature>
<evidence type="ECO:0000313" key="3">
    <source>
        <dbReference type="EMBL" id="QSQ15237.1"/>
    </source>
</evidence>
<keyword evidence="1" id="KW-0812">Transmembrane</keyword>
<evidence type="ECO:0000313" key="4">
    <source>
        <dbReference type="Proteomes" id="UP000663090"/>
    </source>
</evidence>
<accession>A0ABX7N8Z9</accession>
<dbReference type="EMBL" id="CP071091">
    <property type="protein sequence ID" value="QSQ15237.1"/>
    <property type="molecule type" value="Genomic_DNA"/>
</dbReference>
<sequence length="360" mass="37646">MTTKVPWSGLLVGVLVLAASAASAHDADILYTQVRRASPGAAEVRQVLTLTAASLGLLVPVDADGNGTVSQSDLDQRRAALEVGVWDAMPLSAGGQPCARTSHAALVRQTFVELSATYACPEGALRQRYPLLSILPAGYRVILGSVTEGEFPGALFADAAQPSLSIPGPGEAAPSAVEGFAGWVGLGMRHIFEGVDHLAFLLAVLLVGGGLKRVLLLVTSFTVAHSLTLGATALGWIVLDGERTRWVEAAIAASIIYVAVENLVLREHRHRALITFLFGLVHGFGFASVLAGYGLGDSVAKGLLGFNLGVELGQALVVIVLLPPLRMLQRRPSVHTGVVRVLSVCILAAGGYWMVERALG</sequence>
<feature type="chain" id="PRO_5045933998" evidence="2">
    <location>
        <begin position="25"/>
        <end position="360"/>
    </location>
</feature>
<dbReference type="InterPro" id="IPR032809">
    <property type="entry name" value="Put_HupE_UreJ"/>
</dbReference>
<organism evidence="3 4">
    <name type="scientific">Myxococcus landrumensis</name>
    <dbReference type="NCBI Taxonomy" id="2813577"/>
    <lineage>
        <taxon>Bacteria</taxon>
        <taxon>Pseudomonadati</taxon>
        <taxon>Myxococcota</taxon>
        <taxon>Myxococcia</taxon>
        <taxon>Myxococcales</taxon>
        <taxon>Cystobacterineae</taxon>
        <taxon>Myxococcaceae</taxon>
        <taxon>Myxococcus</taxon>
    </lineage>
</organism>
<dbReference type="Pfam" id="PF13795">
    <property type="entry name" value="HupE_UreJ_2"/>
    <property type="match status" value="1"/>
</dbReference>
<gene>
    <name evidence="3" type="ORF">JY572_03890</name>
</gene>
<dbReference type="RefSeq" id="WP_206716953.1">
    <property type="nucleotide sequence ID" value="NZ_CP071091.1"/>
</dbReference>
<keyword evidence="4" id="KW-1185">Reference proteome</keyword>
<evidence type="ECO:0000256" key="1">
    <source>
        <dbReference type="SAM" id="Phobius"/>
    </source>
</evidence>
<keyword evidence="2" id="KW-0732">Signal</keyword>
<feature type="transmembrane region" description="Helical" evidence="1">
    <location>
        <begin position="272"/>
        <end position="296"/>
    </location>
</feature>
<protein>
    <submittedName>
        <fullName evidence="3">HupE/UreJ family protein</fullName>
    </submittedName>
</protein>